<dbReference type="Pfam" id="PF00090">
    <property type="entry name" value="TSP_1"/>
    <property type="match status" value="1"/>
</dbReference>
<evidence type="ECO:0000256" key="4">
    <source>
        <dbReference type="ARBA" id="ARBA00022737"/>
    </source>
</evidence>
<evidence type="ECO:0000259" key="7">
    <source>
        <dbReference type="Pfam" id="PF08686"/>
    </source>
</evidence>
<evidence type="ECO:0000256" key="2">
    <source>
        <dbReference type="ARBA" id="ARBA00022525"/>
    </source>
</evidence>
<dbReference type="RefSeq" id="XP_046600577.1">
    <property type="nucleotide sequence ID" value="XM_046744621.1"/>
</dbReference>
<dbReference type="GeneID" id="107223738"/>
<keyword evidence="9" id="KW-1185">Reference proteome</keyword>
<dbReference type="Gene3D" id="2.60.120.830">
    <property type="match status" value="1"/>
</dbReference>
<dbReference type="Pfam" id="PF05986">
    <property type="entry name" value="ADAMTS_spacer1"/>
    <property type="match status" value="1"/>
</dbReference>
<dbReference type="SUPFAM" id="SSF82895">
    <property type="entry name" value="TSP-1 type 1 repeat"/>
    <property type="match status" value="6"/>
</dbReference>
<protein>
    <submittedName>
        <fullName evidence="10 11">Thrombospondin type-1 domain-containing protein 4</fullName>
    </submittedName>
</protein>
<dbReference type="Pfam" id="PF19030">
    <property type="entry name" value="TSP1_ADAMTS"/>
    <property type="match status" value="6"/>
</dbReference>
<dbReference type="PANTHER" id="PTHR13723:SF316">
    <property type="entry name" value="LONELY HEART, ISOFORM A"/>
    <property type="match status" value="1"/>
</dbReference>
<evidence type="ECO:0000256" key="1">
    <source>
        <dbReference type="ARBA" id="ARBA00004613"/>
    </source>
</evidence>
<keyword evidence="2" id="KW-0964">Secreted</keyword>
<dbReference type="Pfam" id="PF19236">
    <property type="entry name" value="ADAMTS_CR_3"/>
    <property type="match status" value="1"/>
</dbReference>
<dbReference type="InterPro" id="IPR010294">
    <property type="entry name" value="ADAMTS_spacer1"/>
</dbReference>
<feature type="compositionally biased region" description="Basic and acidic residues" evidence="5">
    <location>
        <begin position="429"/>
        <end position="439"/>
    </location>
</feature>
<evidence type="ECO:0000313" key="9">
    <source>
        <dbReference type="Proteomes" id="UP000829291"/>
    </source>
</evidence>
<organism evidence="9 10">
    <name type="scientific">Neodiprion lecontei</name>
    <name type="common">Redheaded pine sawfly</name>
    <dbReference type="NCBI Taxonomy" id="441921"/>
    <lineage>
        <taxon>Eukaryota</taxon>
        <taxon>Metazoa</taxon>
        <taxon>Ecdysozoa</taxon>
        <taxon>Arthropoda</taxon>
        <taxon>Hexapoda</taxon>
        <taxon>Insecta</taxon>
        <taxon>Pterygota</taxon>
        <taxon>Neoptera</taxon>
        <taxon>Endopterygota</taxon>
        <taxon>Hymenoptera</taxon>
        <taxon>Tenthredinoidea</taxon>
        <taxon>Diprionidae</taxon>
        <taxon>Diprioninae</taxon>
        <taxon>Neodiprion</taxon>
    </lineage>
</organism>
<evidence type="ECO:0000259" key="8">
    <source>
        <dbReference type="Pfam" id="PF19236"/>
    </source>
</evidence>
<feature type="domain" description="ADAMTS/ADAMTS-like cysteine-rich" evidence="8">
    <location>
        <begin position="161"/>
        <end position="255"/>
    </location>
</feature>
<dbReference type="InterPro" id="IPR000884">
    <property type="entry name" value="TSP1_rpt"/>
</dbReference>
<dbReference type="Proteomes" id="UP000829291">
    <property type="component" value="Chromosome 7"/>
</dbReference>
<dbReference type="InterPro" id="IPR045371">
    <property type="entry name" value="ADAMTS_CR_3"/>
</dbReference>
<evidence type="ECO:0000313" key="13">
    <source>
        <dbReference type="RefSeq" id="XP_046600577.1"/>
    </source>
</evidence>
<keyword evidence="3" id="KW-0732">Signal</keyword>
<dbReference type="PROSITE" id="PS50092">
    <property type="entry name" value="TSP1"/>
    <property type="match status" value="6"/>
</dbReference>
<evidence type="ECO:0000256" key="5">
    <source>
        <dbReference type="SAM" id="MobiDB-lite"/>
    </source>
</evidence>
<evidence type="ECO:0000256" key="3">
    <source>
        <dbReference type="ARBA" id="ARBA00022729"/>
    </source>
</evidence>
<dbReference type="RefSeq" id="XP_046600576.1">
    <property type="nucleotide sequence ID" value="XM_046744620.1"/>
</dbReference>
<sequence length="901" mass="99639">MEETTAMMTMISDRSKIRTMLFAHIGLVILSSIVWQTVNCDEYRNYPIQVHQMFQEKMLRSSENMERVRGNWGSWAAWSDCSRSCGTGIQSQARDCVPMRGYLRKRSIASIEGQRSEIKPFCIGTYKRYHVCNTQECPDFGDIRAEQCAKYNGKFYKGQSYQWEPFPDAPNDCALNCRAVGERFYATLEPAVLDGTPCRGNPRRRSRVPRVLAVGAADRWLCVGGQCKSVGCDGVVGSGRVYDACGVCGGEGNSCRLFEGIFLEPKLSAGHQLVTTIPKGAISINITEIRPSKNALALRGANGSFILNAPSPSSLLSSSGAYEGAGTVFSYRRGNLMHAENIWTEGPLEEPVDLMILSEELNPGILYKYMLPVEEKFEDIAMLAPPVLVTGPNEKIGNEIPEHSAHVVTPPMDPNMTKSEGGKDAASGRLDHEAVDKRNSNQSNAIGKMAGDQPMQKKLIGKDERNRKKNRKKKKFFWKIASLSPCSKACGGGVQYATFKCFRESTQATAPERRCKNVARPPSPPPLRCNTLPCPARWRAGPWSQCSVTCGTGIQTRKLECVQELNPKLTMRVASGACIEKPDLKTTTQCRLTSCIFPRAPPEARQMHPQVEAIPKESHWTTGNWGECSSTCGPAIRKREVICITAGSTTCPDETRPANKTTCDSLPECNRIPAQNAPWLYTDWSSQCSAECGIGLRTRQIVCSDVNEVFCDSSKKPNLVQSCTGNGTHCDRMRYQWFVGAWSPCTVSCGPGSQHRDVACLASKGGDLKIVGETNCRELTRPETDQRCLRPPCPVEWFTSDWSECTQSCGAGTQSRVVRCLFEGVPTTGCAKSSEPKSRRTCEKQPCKSKANFDIPPKPPKKVHEKSDCVDKYPNCSLVLKARLCRIKYYKHSCCGCRDHL</sequence>
<dbReference type="SMART" id="SM00209">
    <property type="entry name" value="TSP1"/>
    <property type="match status" value="7"/>
</dbReference>
<proteinExistence type="predicted"/>
<reference evidence="10 11" key="1">
    <citation type="submission" date="2025-05" db="UniProtKB">
        <authorList>
            <consortium name="RefSeq"/>
        </authorList>
    </citation>
    <scope>IDENTIFICATION</scope>
    <source>
        <tissue evidence="10 11">Thorax and Abdomen</tissue>
    </source>
</reference>
<comment type="subcellular location">
    <subcellularLocation>
        <location evidence="1">Secreted</location>
    </subcellularLocation>
</comment>
<dbReference type="RefSeq" id="XP_046600574.1">
    <property type="nucleotide sequence ID" value="XM_046744618.1"/>
</dbReference>
<feature type="domain" description="PLAC" evidence="7">
    <location>
        <begin position="869"/>
        <end position="895"/>
    </location>
</feature>
<evidence type="ECO:0000313" key="14">
    <source>
        <dbReference type="RefSeq" id="XP_046600578.1"/>
    </source>
</evidence>
<dbReference type="InterPro" id="IPR010909">
    <property type="entry name" value="PLAC"/>
</dbReference>
<feature type="domain" description="ADAMTS/ADAMTS-like Spacer 1" evidence="6">
    <location>
        <begin position="259"/>
        <end position="372"/>
    </location>
</feature>
<accession>A0ABM3GJX4</accession>
<dbReference type="RefSeq" id="XP_046600575.1">
    <property type="nucleotide sequence ID" value="XM_046744619.1"/>
</dbReference>
<dbReference type="RefSeq" id="XP_046600578.1">
    <property type="nucleotide sequence ID" value="XM_046744622.1"/>
</dbReference>
<evidence type="ECO:0000313" key="11">
    <source>
        <dbReference type="RefSeq" id="XP_046600575.1"/>
    </source>
</evidence>
<gene>
    <name evidence="10 11 12 13 14" type="primary">LOC107223738</name>
</gene>
<dbReference type="Gene3D" id="2.20.100.10">
    <property type="entry name" value="Thrombospondin type-1 (TSP1) repeat"/>
    <property type="match status" value="5"/>
</dbReference>
<dbReference type="InterPro" id="IPR050439">
    <property type="entry name" value="ADAMTS_ADAMTS-like"/>
</dbReference>
<dbReference type="PANTHER" id="PTHR13723">
    <property type="entry name" value="ADAMTS A DISINTEGRIN AND METALLOPROTEASE WITH THROMBOSPONDIN MOTIFS PROTEASE"/>
    <property type="match status" value="1"/>
</dbReference>
<evidence type="ECO:0000313" key="10">
    <source>
        <dbReference type="RefSeq" id="XP_046600574.1"/>
    </source>
</evidence>
<name>A0ABM3GJX4_NEOLC</name>
<keyword evidence="4" id="KW-0677">Repeat</keyword>
<dbReference type="InterPro" id="IPR036383">
    <property type="entry name" value="TSP1_rpt_sf"/>
</dbReference>
<dbReference type="Pfam" id="PF08686">
    <property type="entry name" value="PLAC"/>
    <property type="match status" value="1"/>
</dbReference>
<evidence type="ECO:0000313" key="12">
    <source>
        <dbReference type="RefSeq" id="XP_046600576.1"/>
    </source>
</evidence>
<feature type="region of interest" description="Disordered" evidence="5">
    <location>
        <begin position="405"/>
        <end position="472"/>
    </location>
</feature>
<evidence type="ECO:0000259" key="6">
    <source>
        <dbReference type="Pfam" id="PF05986"/>
    </source>
</evidence>